<reference evidence="3" key="1">
    <citation type="submission" date="2018-08" db="EMBL/GenBank/DDBJ databases">
        <authorList>
            <person name="Rossello M."/>
        </authorList>
    </citation>
    <scope>NUCLEOTIDE SEQUENCE [LARGE SCALE GENOMIC DNA]</scope>
    <source>
        <strain evidence="3">cv. Chinese Spring</strain>
    </source>
</reference>
<evidence type="ECO:0000259" key="2">
    <source>
        <dbReference type="PROSITE" id="PS50181"/>
    </source>
</evidence>
<dbReference type="STRING" id="4565.A0A3B6DKK5"/>
<dbReference type="AlphaFoldDB" id="A0A3B6DKK5"/>
<keyword evidence="4" id="KW-1185">Reference proteome</keyword>
<evidence type="ECO:0000313" key="3">
    <source>
        <dbReference type="EnsemblPlants" id="TraesCS2D02G463300.1"/>
    </source>
</evidence>
<sequence>MLIMDSGEAGSKKERNEEYSINRLPRELIERIFFRLPVSTLLVCIGVCTRWKNLIRDPNFVTSHLKHASHYSLIFFQQDYVAGKHYPSDAILIDKAWSQSTYAVPTIDPDDLLCGSCNGIICLYTKTSTIKIANLATGECLHLEKPIKNLSGDQFLFYSFGFHPLTREYKITHLGDYVEGRPKNGDKFTIIQVYRLGDEKWKDIRTPEALSLSCVKNSGLINVGGTMYWLTNDMATNWKHVVMCFDLGEEAFARIELPTSVLENSVYGGPRRYWIREIDGKICIATAQTWHKVIYGKLQIWTLDNKVEQSWSQKYNIHTAGYIAGPNLSYGDKLLMQRNDSRLFSHDLHGNEGNIEPMILNMTRLSGFSPVLDFSPRKPDNMQSYIYVESLVRLDVYKKGGIVRKPKKREVWKFKKWKPCEDELSQLEEMWSHIHQKEYDITVFSQRSGIQLKHHLEGISNDVIRQQIGLQIDQIVPVFPNKYPRSSQRLNLVGEKRDREKLLARMRKYGDICKAMNKEIGWIVRMTEIATQYKVGPSSSNDAISYQNHSDDKDTVES</sequence>
<feature type="compositionally biased region" description="Basic and acidic residues" evidence="1">
    <location>
        <begin position="549"/>
        <end position="558"/>
    </location>
</feature>
<dbReference type="Gramene" id="TraesCS2D02G463300.1">
    <property type="protein sequence ID" value="TraesCS2D02G463300.1"/>
    <property type="gene ID" value="TraesCS2D02G463300"/>
</dbReference>
<dbReference type="Gramene" id="TraesJUL2D03G01271920.1">
    <property type="protein sequence ID" value="TraesJUL2D03G01271920.1"/>
    <property type="gene ID" value="TraesJUL2D03G01271920"/>
</dbReference>
<dbReference type="OrthoDB" id="1845276at2759"/>
<name>A0A3B6DKK5_WHEAT</name>
<evidence type="ECO:0000256" key="1">
    <source>
        <dbReference type="SAM" id="MobiDB-lite"/>
    </source>
</evidence>
<dbReference type="OMA" id="IERIFFW"/>
<proteinExistence type="predicted"/>
<gene>
    <name evidence="3" type="primary">LOC123050061</name>
</gene>
<dbReference type="Gramene" id="TraesCLE_scaffold_005047_01G000300.1">
    <property type="protein sequence ID" value="TraesCLE_scaffold_005047_01G000300.1"/>
    <property type="gene ID" value="TraesCLE_scaffold_005047_01G000300"/>
</dbReference>
<dbReference type="PROSITE" id="PS50181">
    <property type="entry name" value="FBOX"/>
    <property type="match status" value="1"/>
</dbReference>
<dbReference type="NCBIfam" id="TIGR01640">
    <property type="entry name" value="F_box_assoc_1"/>
    <property type="match status" value="1"/>
</dbReference>
<dbReference type="Gramene" id="TraesNOR2D03G01280440.1">
    <property type="protein sequence ID" value="TraesNOR2D03G01280440.1"/>
    <property type="gene ID" value="TraesNOR2D03G01280440"/>
</dbReference>
<dbReference type="InterPro" id="IPR001810">
    <property type="entry name" value="F-box_dom"/>
</dbReference>
<reference evidence="3" key="2">
    <citation type="submission" date="2018-10" db="UniProtKB">
        <authorList>
            <consortium name="EnsemblPlants"/>
        </authorList>
    </citation>
    <scope>IDENTIFICATION</scope>
</reference>
<organism evidence="3">
    <name type="scientific">Triticum aestivum</name>
    <name type="common">Wheat</name>
    <dbReference type="NCBI Taxonomy" id="4565"/>
    <lineage>
        <taxon>Eukaryota</taxon>
        <taxon>Viridiplantae</taxon>
        <taxon>Streptophyta</taxon>
        <taxon>Embryophyta</taxon>
        <taxon>Tracheophyta</taxon>
        <taxon>Spermatophyta</taxon>
        <taxon>Magnoliopsida</taxon>
        <taxon>Liliopsida</taxon>
        <taxon>Poales</taxon>
        <taxon>Poaceae</taxon>
        <taxon>BOP clade</taxon>
        <taxon>Pooideae</taxon>
        <taxon>Triticodae</taxon>
        <taxon>Triticeae</taxon>
        <taxon>Triticinae</taxon>
        <taxon>Triticum</taxon>
    </lineage>
</organism>
<dbReference type="PANTHER" id="PTHR31672:SF13">
    <property type="entry name" value="F-BOX PROTEIN CPR30-LIKE"/>
    <property type="match status" value="1"/>
</dbReference>
<dbReference type="InterPro" id="IPR036047">
    <property type="entry name" value="F-box-like_dom_sf"/>
</dbReference>
<dbReference type="InterPro" id="IPR050796">
    <property type="entry name" value="SCF_F-box_component"/>
</dbReference>
<dbReference type="PaxDb" id="4565-Traes_2DL_9D8DD803B.1"/>
<dbReference type="Gramene" id="TraesROB_scaffold_005289_01G000400.1">
    <property type="protein sequence ID" value="TraesROB_scaffold_005289_01G000400.1"/>
    <property type="gene ID" value="TraesROB_scaffold_005289_01G000400"/>
</dbReference>
<dbReference type="Gene3D" id="1.20.1280.50">
    <property type="match status" value="1"/>
</dbReference>
<dbReference type="Proteomes" id="UP000019116">
    <property type="component" value="Chromosome 2D"/>
</dbReference>
<dbReference type="SUPFAM" id="SSF81383">
    <property type="entry name" value="F-box domain"/>
    <property type="match status" value="1"/>
</dbReference>
<dbReference type="GeneID" id="123050061"/>
<dbReference type="InterPro" id="IPR013187">
    <property type="entry name" value="F-box-assoc_dom_typ3"/>
</dbReference>
<dbReference type="SMART" id="SM00256">
    <property type="entry name" value="FBOX"/>
    <property type="match status" value="1"/>
</dbReference>
<dbReference type="EnsemblPlants" id="TraesCS2D02G463300.1">
    <property type="protein sequence ID" value="TraesCS2D02G463300.1"/>
    <property type="gene ID" value="TraesCS2D02G463300"/>
</dbReference>
<evidence type="ECO:0000313" key="4">
    <source>
        <dbReference type="Proteomes" id="UP000019116"/>
    </source>
</evidence>
<dbReference type="Gramene" id="TraesWEE_scaffold_023220_01G000300.1">
    <property type="protein sequence ID" value="TraesWEE_scaffold_023220_01G000300.1"/>
    <property type="gene ID" value="TraesWEE_scaffold_023220_01G000300"/>
</dbReference>
<dbReference type="Pfam" id="PF08268">
    <property type="entry name" value="FBA_3"/>
    <property type="match status" value="1"/>
</dbReference>
<dbReference type="Gramene" id="TraesPARA_EIv1.0_0736940.1">
    <property type="protein sequence ID" value="TraesPARA_EIv1.0_0736940.1.CDS"/>
    <property type="gene ID" value="TraesPARA_EIv1.0_0736940"/>
</dbReference>
<accession>A0A3B6DKK5</accession>
<dbReference type="InterPro" id="IPR017451">
    <property type="entry name" value="F-box-assoc_interact_dom"/>
</dbReference>
<dbReference type="RefSeq" id="XP_044328838.1">
    <property type="nucleotide sequence ID" value="XM_044472903.1"/>
</dbReference>
<feature type="region of interest" description="Disordered" evidence="1">
    <location>
        <begin position="537"/>
        <end position="558"/>
    </location>
</feature>
<dbReference type="Gramene" id="TraesCAD_scaffold_007214_01G000400.1">
    <property type="protein sequence ID" value="TraesCAD_scaffold_007214_01G000400.1"/>
    <property type="gene ID" value="TraesCAD_scaffold_007214_01G000400"/>
</dbReference>
<feature type="domain" description="F-box" evidence="2">
    <location>
        <begin position="18"/>
        <end position="65"/>
    </location>
</feature>
<dbReference type="Gramene" id="TraesARI2D03G01280330.1">
    <property type="protein sequence ID" value="TraesARI2D03G01280330.1"/>
    <property type="gene ID" value="TraesARI2D03G01280330"/>
</dbReference>
<dbReference type="Pfam" id="PF00646">
    <property type="entry name" value="F-box"/>
    <property type="match status" value="1"/>
</dbReference>
<feature type="compositionally biased region" description="Polar residues" evidence="1">
    <location>
        <begin position="537"/>
        <end position="548"/>
    </location>
</feature>
<dbReference type="Gramene" id="TraesCS2D03G1033800.1">
    <property type="protein sequence ID" value="TraesCS2D03G1033800.1.CDS"/>
    <property type="gene ID" value="TraesCS2D03G1033800"/>
</dbReference>
<dbReference type="PANTHER" id="PTHR31672">
    <property type="entry name" value="BNACNNG10540D PROTEIN"/>
    <property type="match status" value="1"/>
</dbReference>
<protein>
    <recommendedName>
        <fullName evidence="2">F-box domain-containing protein</fullName>
    </recommendedName>
</protein>